<evidence type="ECO:0000313" key="13">
    <source>
        <dbReference type="Proteomes" id="UP000027265"/>
    </source>
</evidence>
<feature type="transmembrane region" description="Helical" evidence="11">
    <location>
        <begin position="273"/>
        <end position="290"/>
    </location>
</feature>
<keyword evidence="7 11" id="KW-0472">Membrane</keyword>
<evidence type="ECO:0000256" key="5">
    <source>
        <dbReference type="ARBA" id="ARBA00022989"/>
    </source>
</evidence>
<feature type="region of interest" description="Disordered" evidence="10">
    <location>
        <begin position="366"/>
        <end position="388"/>
    </location>
</feature>
<evidence type="ECO:0000256" key="9">
    <source>
        <dbReference type="ARBA" id="ARBA00023224"/>
    </source>
</evidence>
<keyword evidence="3" id="KW-0589">Pheromone response</keyword>
<keyword evidence="9" id="KW-0807">Transducer</keyword>
<feature type="compositionally biased region" description="Low complexity" evidence="10">
    <location>
        <begin position="324"/>
        <end position="334"/>
    </location>
</feature>
<comment type="subcellular location">
    <subcellularLocation>
        <location evidence="1">Membrane</location>
        <topology evidence="1">Multi-pass membrane protein</topology>
    </subcellularLocation>
</comment>
<evidence type="ECO:0000256" key="11">
    <source>
        <dbReference type="SAM" id="Phobius"/>
    </source>
</evidence>
<dbReference type="AlphaFoldDB" id="A0A067P7A8"/>
<dbReference type="InterPro" id="IPR000481">
    <property type="entry name" value="GPCR_Pheromne_B_alpha_rcpt"/>
</dbReference>
<dbReference type="CDD" id="cd14966">
    <property type="entry name" value="7tmD_STE3"/>
    <property type="match status" value="1"/>
</dbReference>
<dbReference type="GO" id="GO:0005886">
    <property type="term" value="C:plasma membrane"/>
    <property type="evidence" value="ECO:0007669"/>
    <property type="project" value="TreeGrafter"/>
</dbReference>
<dbReference type="GO" id="GO:0000750">
    <property type="term" value="P:pheromone-dependent signal transduction involved in conjugation with cellular fusion"/>
    <property type="evidence" value="ECO:0007669"/>
    <property type="project" value="TreeGrafter"/>
</dbReference>
<accession>A0A067P7A8</accession>
<keyword evidence="13" id="KW-1185">Reference proteome</keyword>
<dbReference type="Proteomes" id="UP000027265">
    <property type="component" value="Unassembled WGS sequence"/>
</dbReference>
<keyword evidence="8" id="KW-0675">Receptor</keyword>
<dbReference type="HOGENOM" id="CLU_027592_0_2_1"/>
<dbReference type="InterPro" id="IPR001499">
    <property type="entry name" value="GPCR_STE3"/>
</dbReference>
<keyword evidence="5 11" id="KW-1133">Transmembrane helix</keyword>
<gene>
    <name evidence="12" type="ORF">JAAARDRAFT_211492</name>
</gene>
<evidence type="ECO:0000256" key="3">
    <source>
        <dbReference type="ARBA" id="ARBA00022507"/>
    </source>
</evidence>
<evidence type="ECO:0000256" key="1">
    <source>
        <dbReference type="ARBA" id="ARBA00004141"/>
    </source>
</evidence>
<evidence type="ECO:0000313" key="12">
    <source>
        <dbReference type="EMBL" id="KDQ50788.1"/>
    </source>
</evidence>
<name>A0A067P7A8_9AGAM</name>
<feature type="transmembrane region" description="Helical" evidence="11">
    <location>
        <begin position="157"/>
        <end position="184"/>
    </location>
</feature>
<proteinExistence type="inferred from homology"/>
<dbReference type="PRINTS" id="PR00899">
    <property type="entry name" value="GPCRSTE3"/>
</dbReference>
<feature type="compositionally biased region" description="Polar residues" evidence="10">
    <location>
        <begin position="377"/>
        <end position="388"/>
    </location>
</feature>
<evidence type="ECO:0000256" key="2">
    <source>
        <dbReference type="ARBA" id="ARBA00011085"/>
    </source>
</evidence>
<evidence type="ECO:0000256" key="4">
    <source>
        <dbReference type="ARBA" id="ARBA00022692"/>
    </source>
</evidence>
<feature type="transmembrane region" description="Helical" evidence="11">
    <location>
        <begin position="113"/>
        <end position="137"/>
    </location>
</feature>
<sequence length="455" mass="50133">MGAPPSAVFSAFSFVAFVLVLIPSFWQFEAWNVGVCCYILWTASQILNLFINSIIWDHNTINWAPVWCDISTRIWIGATIGIPTASLCINRRLYHVSRAKGDLGSSHEKRRVIITDLSLCVGIPLLEMVMAFILQGHRFDIFEDVGCFPVVYNTPPAYALVAAWPLAISAISAVYGGLTIIGLARLQKHMSNVFAGNRNLSRRRYIRPMALAGAEILVGIPLSALCISTNVQGGISHWISFSDTHWNFSEVDQIPSIFWKSTYPYSVGIELSRWYPIICASLFFCFFGLGQEAWDHYRGLYAHVIRKWGWGRAKQDNPEPNPPTATANTISAATSDQGGKGLRAPPRILTSEFELDAEEYGAKPPLASSFEHERPSEGSSVFQGSVGQTEATSLSPVPVYRESVPVSPLTSSCQQPSTLELNGIHTLKVDLVKAGYGTLRMHHGVFISDPCSTTT</sequence>
<evidence type="ECO:0000256" key="6">
    <source>
        <dbReference type="ARBA" id="ARBA00023040"/>
    </source>
</evidence>
<dbReference type="FunCoup" id="A0A067P7A8">
    <property type="interactions" value="94"/>
</dbReference>
<evidence type="ECO:0000256" key="8">
    <source>
        <dbReference type="ARBA" id="ARBA00023170"/>
    </source>
</evidence>
<comment type="similarity">
    <text evidence="2">Belongs to the G-protein coupled receptor 4 family.</text>
</comment>
<evidence type="ECO:0000256" key="7">
    <source>
        <dbReference type="ARBA" id="ARBA00023136"/>
    </source>
</evidence>
<dbReference type="PRINTS" id="PR00901">
    <property type="entry name" value="PHEROMONEBAR"/>
</dbReference>
<dbReference type="PANTHER" id="PTHR28097">
    <property type="entry name" value="PHEROMONE A FACTOR RECEPTOR"/>
    <property type="match status" value="1"/>
</dbReference>
<feature type="region of interest" description="Disordered" evidence="10">
    <location>
        <begin position="314"/>
        <end position="343"/>
    </location>
</feature>
<evidence type="ECO:0000256" key="10">
    <source>
        <dbReference type="SAM" id="MobiDB-lite"/>
    </source>
</evidence>
<keyword evidence="4 11" id="KW-0812">Transmembrane</keyword>
<protein>
    <submittedName>
        <fullName evidence="12">Uncharacterized protein</fullName>
    </submittedName>
</protein>
<dbReference type="GO" id="GO:0004934">
    <property type="term" value="F:mating-type alpha-factor pheromone receptor activity"/>
    <property type="evidence" value="ECO:0007669"/>
    <property type="project" value="InterPro"/>
</dbReference>
<feature type="transmembrane region" description="Helical" evidence="11">
    <location>
        <begin position="6"/>
        <end position="26"/>
    </location>
</feature>
<keyword evidence="6" id="KW-0297">G-protein coupled receptor</keyword>
<dbReference type="Pfam" id="PF02076">
    <property type="entry name" value="STE3"/>
    <property type="match status" value="1"/>
</dbReference>
<dbReference type="InParanoid" id="A0A067P7A8"/>
<dbReference type="OrthoDB" id="2874149at2759"/>
<organism evidence="12 13">
    <name type="scientific">Jaapia argillacea MUCL 33604</name>
    <dbReference type="NCBI Taxonomy" id="933084"/>
    <lineage>
        <taxon>Eukaryota</taxon>
        <taxon>Fungi</taxon>
        <taxon>Dikarya</taxon>
        <taxon>Basidiomycota</taxon>
        <taxon>Agaricomycotina</taxon>
        <taxon>Agaricomycetes</taxon>
        <taxon>Agaricomycetidae</taxon>
        <taxon>Jaapiales</taxon>
        <taxon>Jaapiaceae</taxon>
        <taxon>Jaapia</taxon>
    </lineage>
</organism>
<reference evidence="13" key="1">
    <citation type="journal article" date="2014" name="Proc. Natl. Acad. Sci. U.S.A.">
        <title>Extensive sampling of basidiomycete genomes demonstrates inadequacy of the white-rot/brown-rot paradigm for wood decay fungi.</title>
        <authorList>
            <person name="Riley R."/>
            <person name="Salamov A.A."/>
            <person name="Brown D.W."/>
            <person name="Nagy L.G."/>
            <person name="Floudas D."/>
            <person name="Held B.W."/>
            <person name="Levasseur A."/>
            <person name="Lombard V."/>
            <person name="Morin E."/>
            <person name="Otillar R."/>
            <person name="Lindquist E.A."/>
            <person name="Sun H."/>
            <person name="LaButti K.M."/>
            <person name="Schmutz J."/>
            <person name="Jabbour D."/>
            <person name="Luo H."/>
            <person name="Baker S.E."/>
            <person name="Pisabarro A.G."/>
            <person name="Walton J.D."/>
            <person name="Blanchette R.A."/>
            <person name="Henrissat B."/>
            <person name="Martin F."/>
            <person name="Cullen D."/>
            <person name="Hibbett D.S."/>
            <person name="Grigoriev I.V."/>
        </authorList>
    </citation>
    <scope>NUCLEOTIDE SEQUENCE [LARGE SCALE GENOMIC DNA]</scope>
    <source>
        <strain evidence="13">MUCL 33604</strain>
    </source>
</reference>
<feature type="transmembrane region" description="Helical" evidence="11">
    <location>
        <begin position="33"/>
        <end position="54"/>
    </location>
</feature>
<feature type="transmembrane region" description="Helical" evidence="11">
    <location>
        <begin position="74"/>
        <end position="93"/>
    </location>
</feature>
<dbReference type="EMBL" id="KL197755">
    <property type="protein sequence ID" value="KDQ50788.1"/>
    <property type="molecule type" value="Genomic_DNA"/>
</dbReference>
<dbReference type="PANTHER" id="PTHR28097:SF1">
    <property type="entry name" value="PHEROMONE A FACTOR RECEPTOR"/>
    <property type="match status" value="1"/>
</dbReference>
<feature type="transmembrane region" description="Helical" evidence="11">
    <location>
        <begin position="205"/>
        <end position="231"/>
    </location>
</feature>